<comment type="caution">
    <text evidence="2">The sequence shown here is derived from an EMBL/GenBank/DDBJ whole genome shotgun (WGS) entry which is preliminary data.</text>
</comment>
<organism evidence="2 3">
    <name type="scientific">Austropuccinia psidii MF-1</name>
    <dbReference type="NCBI Taxonomy" id="1389203"/>
    <lineage>
        <taxon>Eukaryota</taxon>
        <taxon>Fungi</taxon>
        <taxon>Dikarya</taxon>
        <taxon>Basidiomycota</taxon>
        <taxon>Pucciniomycotina</taxon>
        <taxon>Pucciniomycetes</taxon>
        <taxon>Pucciniales</taxon>
        <taxon>Sphaerophragmiaceae</taxon>
        <taxon>Austropuccinia</taxon>
    </lineage>
</organism>
<dbReference type="Pfam" id="PF03732">
    <property type="entry name" value="Retrotrans_gag"/>
    <property type="match status" value="1"/>
</dbReference>
<dbReference type="Proteomes" id="UP000765509">
    <property type="component" value="Unassembled WGS sequence"/>
</dbReference>
<protein>
    <recommendedName>
        <fullName evidence="1">Retrotransposon gag domain-containing protein</fullName>
    </recommendedName>
</protein>
<proteinExistence type="predicted"/>
<dbReference type="InterPro" id="IPR005162">
    <property type="entry name" value="Retrotrans_gag_dom"/>
</dbReference>
<dbReference type="OrthoDB" id="2447685at2759"/>
<dbReference type="AlphaFoldDB" id="A0A9Q3BHD4"/>
<name>A0A9Q3BHD4_9BASI</name>
<sequence length="301" mass="34646">MEGETPSRKEGRGKRRSSSFLGVVGAFPGISRTTFKGPGTSGPALAQSNQPVSHPSESSLLAILQYMAQIIANIQPASPFEASRPPDFFNQTQPFKVRTFIQSCQIIFHNYQKDFSDNRKEILYSISFLICRTAKWIEPYLYKLINKDLAYLCNNWALFETQLYTLFIDPNEVRKAEAELNSLRMEEGGHVSLYIAYFRIIISKIGDWGERALIHHFRKGLTSHPSRIVSLQDLMDITLSLDTSYNERQKEKNHFQKKKLGVSKFFKVKSKEEEKNLYFQKKDKPHSSFLNEELKLMGSEN</sequence>
<dbReference type="EMBL" id="AVOT02000985">
    <property type="protein sequence ID" value="MBW0465243.1"/>
    <property type="molecule type" value="Genomic_DNA"/>
</dbReference>
<evidence type="ECO:0000313" key="3">
    <source>
        <dbReference type="Proteomes" id="UP000765509"/>
    </source>
</evidence>
<gene>
    <name evidence="2" type="ORF">O181_004958</name>
</gene>
<feature type="domain" description="Retrotransposon gag" evidence="1">
    <location>
        <begin position="133"/>
        <end position="222"/>
    </location>
</feature>
<evidence type="ECO:0000259" key="1">
    <source>
        <dbReference type="Pfam" id="PF03732"/>
    </source>
</evidence>
<reference evidence="2" key="1">
    <citation type="submission" date="2021-03" db="EMBL/GenBank/DDBJ databases">
        <title>Draft genome sequence of rust myrtle Austropuccinia psidii MF-1, a brazilian biotype.</title>
        <authorList>
            <person name="Quecine M.C."/>
            <person name="Pachon D.M.R."/>
            <person name="Bonatelli M.L."/>
            <person name="Correr F.H."/>
            <person name="Franceschini L.M."/>
            <person name="Leite T.F."/>
            <person name="Margarido G.R.A."/>
            <person name="Almeida C.A."/>
            <person name="Ferrarezi J.A."/>
            <person name="Labate C.A."/>
        </authorList>
    </citation>
    <scope>NUCLEOTIDE SEQUENCE</scope>
    <source>
        <strain evidence="2">MF-1</strain>
    </source>
</reference>
<evidence type="ECO:0000313" key="2">
    <source>
        <dbReference type="EMBL" id="MBW0465243.1"/>
    </source>
</evidence>
<keyword evidence="3" id="KW-1185">Reference proteome</keyword>
<accession>A0A9Q3BHD4</accession>